<dbReference type="Proteomes" id="UP001194580">
    <property type="component" value="Unassembled WGS sequence"/>
</dbReference>
<name>A0AAD4D6D8_9FUNG</name>
<proteinExistence type="predicted"/>
<dbReference type="EMBL" id="JAAAIL010001433">
    <property type="protein sequence ID" value="KAG0269401.1"/>
    <property type="molecule type" value="Genomic_DNA"/>
</dbReference>
<reference evidence="2" key="1">
    <citation type="journal article" date="2020" name="Fungal Divers.">
        <title>Resolving the Mortierellaceae phylogeny through synthesis of multi-gene phylogenetics and phylogenomics.</title>
        <authorList>
            <person name="Vandepol N."/>
            <person name="Liber J."/>
            <person name="Desiro A."/>
            <person name="Na H."/>
            <person name="Kennedy M."/>
            <person name="Barry K."/>
            <person name="Grigoriev I.V."/>
            <person name="Miller A.N."/>
            <person name="O'Donnell K."/>
            <person name="Stajich J.E."/>
            <person name="Bonito G."/>
        </authorList>
    </citation>
    <scope>NUCLEOTIDE SEQUENCE</scope>
    <source>
        <strain evidence="2">NRRL 28262</strain>
    </source>
</reference>
<feature type="chain" id="PRO_5042049465" evidence="1">
    <location>
        <begin position="19"/>
        <end position="216"/>
    </location>
</feature>
<dbReference type="AlphaFoldDB" id="A0AAD4D6D8"/>
<comment type="caution">
    <text evidence="2">The sequence shown here is derived from an EMBL/GenBank/DDBJ whole genome shotgun (WGS) entry which is preliminary data.</text>
</comment>
<accession>A0AAD4D6D8</accession>
<evidence type="ECO:0000313" key="3">
    <source>
        <dbReference type="Proteomes" id="UP001194580"/>
    </source>
</evidence>
<evidence type="ECO:0000313" key="2">
    <source>
        <dbReference type="EMBL" id="KAG0269401.1"/>
    </source>
</evidence>
<organism evidence="2 3">
    <name type="scientific">Linnemannia exigua</name>
    <dbReference type="NCBI Taxonomy" id="604196"/>
    <lineage>
        <taxon>Eukaryota</taxon>
        <taxon>Fungi</taxon>
        <taxon>Fungi incertae sedis</taxon>
        <taxon>Mucoromycota</taxon>
        <taxon>Mortierellomycotina</taxon>
        <taxon>Mortierellomycetes</taxon>
        <taxon>Mortierellales</taxon>
        <taxon>Mortierellaceae</taxon>
        <taxon>Linnemannia</taxon>
    </lineage>
</organism>
<keyword evidence="1" id="KW-0732">Signal</keyword>
<protein>
    <submittedName>
        <fullName evidence="2">Uncharacterized protein</fullName>
    </submittedName>
</protein>
<sequence>MRSTILLLAAAAFVAVQAAPVSNKAEPETASVNGAGPGLPVRCVWNPIRKEEVCYGIRLVGEAESEAASIEPSALRPGECIRIGNRYICHGVGLVGDAESEAASIEPSALRPGECIRIGNRYICHGVGLVGDAESEAASIEPSAIPPGKCFKVGNDYECYGVGLVGHTESEAASIEAEAGTNIPIRCGYIGGTWTCWGGNDPRSEPRASGETLPPL</sequence>
<gene>
    <name evidence="2" type="ORF">BGZ95_002099</name>
</gene>
<feature type="signal peptide" evidence="1">
    <location>
        <begin position="1"/>
        <end position="18"/>
    </location>
</feature>
<keyword evidence="3" id="KW-1185">Reference proteome</keyword>
<evidence type="ECO:0000256" key="1">
    <source>
        <dbReference type="SAM" id="SignalP"/>
    </source>
</evidence>